<evidence type="ECO:0000313" key="3">
    <source>
        <dbReference type="Proteomes" id="UP000032352"/>
    </source>
</evidence>
<dbReference type="AlphaFoldDB" id="A0AAE9Z7N8"/>
<reference evidence="2 3" key="1">
    <citation type="journal article" date="2015" name="Genome Announc.">
        <title>Draft Genome Sequences of Marine Isolates of Thalassomonas viridans and Thalassomonas actiniarum.</title>
        <authorList>
            <person name="Olonade I."/>
            <person name="van Zyl L.J."/>
            <person name="Trindade M."/>
        </authorList>
    </citation>
    <scope>NUCLEOTIDE SEQUENCE [LARGE SCALE GENOMIC DNA]</scope>
    <source>
        <strain evidence="2 3">XOM25</strain>
    </source>
</reference>
<dbReference type="SUPFAM" id="SSF53448">
    <property type="entry name" value="Nucleotide-diphospho-sugar transferases"/>
    <property type="match status" value="1"/>
</dbReference>
<dbReference type="Gene3D" id="3.90.550.10">
    <property type="entry name" value="Spore Coat Polysaccharide Biosynthesis Protein SpsA, Chain A"/>
    <property type="match status" value="1"/>
</dbReference>
<protein>
    <submittedName>
        <fullName evidence="2">Glycosyltransferase family 2 protein</fullName>
    </submittedName>
</protein>
<dbReference type="PANTHER" id="PTHR43685">
    <property type="entry name" value="GLYCOSYLTRANSFERASE"/>
    <property type="match status" value="1"/>
</dbReference>
<proteinExistence type="predicted"/>
<dbReference type="EMBL" id="CP059733">
    <property type="protein sequence ID" value="WDE08043.1"/>
    <property type="molecule type" value="Genomic_DNA"/>
</dbReference>
<dbReference type="PANTHER" id="PTHR43685:SF2">
    <property type="entry name" value="GLYCOSYLTRANSFERASE 2-LIKE DOMAIN-CONTAINING PROTEIN"/>
    <property type="match status" value="1"/>
</dbReference>
<dbReference type="InterPro" id="IPR001173">
    <property type="entry name" value="Glyco_trans_2-like"/>
</dbReference>
<reference evidence="2 3" key="2">
    <citation type="journal article" date="2022" name="Mar. Drugs">
        <title>Bioassay-Guided Fractionation Leads to the Detection of Cholic Acid Generated by the Rare Thalassomonas sp.</title>
        <authorList>
            <person name="Pheiffer F."/>
            <person name="Schneider Y.K."/>
            <person name="Hansen E.H."/>
            <person name="Andersen J.H."/>
            <person name="Isaksson J."/>
            <person name="Busche T."/>
            <person name="R C."/>
            <person name="Kalinowski J."/>
            <person name="Zyl L.V."/>
            <person name="Trindade M."/>
        </authorList>
    </citation>
    <scope>NUCLEOTIDE SEQUENCE [LARGE SCALE GENOMIC DNA]</scope>
    <source>
        <strain evidence="2 3">XOM25</strain>
    </source>
</reference>
<dbReference type="InterPro" id="IPR050834">
    <property type="entry name" value="Glycosyltransf_2"/>
</dbReference>
<name>A0AAE9Z7N8_9GAMM</name>
<dbReference type="Pfam" id="PF00535">
    <property type="entry name" value="Glycos_transf_2"/>
    <property type="match status" value="1"/>
</dbReference>
<keyword evidence="3" id="KW-1185">Reference proteome</keyword>
<evidence type="ECO:0000259" key="1">
    <source>
        <dbReference type="Pfam" id="PF00535"/>
    </source>
</evidence>
<dbReference type="CDD" id="cd00761">
    <property type="entry name" value="Glyco_tranf_GTA_type"/>
    <property type="match status" value="1"/>
</dbReference>
<evidence type="ECO:0000313" key="2">
    <source>
        <dbReference type="EMBL" id="WDE08043.1"/>
    </source>
</evidence>
<organism evidence="2 3">
    <name type="scientific">Thalassomonas viridans</name>
    <dbReference type="NCBI Taxonomy" id="137584"/>
    <lineage>
        <taxon>Bacteria</taxon>
        <taxon>Pseudomonadati</taxon>
        <taxon>Pseudomonadota</taxon>
        <taxon>Gammaproteobacteria</taxon>
        <taxon>Alteromonadales</taxon>
        <taxon>Colwelliaceae</taxon>
        <taxon>Thalassomonas</taxon>
    </lineage>
</organism>
<accession>A0AAE9Z7N8</accession>
<dbReference type="Proteomes" id="UP000032352">
    <property type="component" value="Chromosome"/>
</dbReference>
<sequence>MTSPLLSVIIPSWNRAGWICDAINSALLQGKPGSIEVVVIDDASSDNTAALLQQIYVEHIKAGQLIYRKLEQRKGCGYARNQGVALANGKFLAFLDSDDIWLPGKFAAELDIFTRFPQAQVVISDSLSFAEGKANQQSRFEFNGLKTACNSNECWLDECDWLWTNCENSIATCSMTLRRDLLPLLGLPLFADDLISCEDWELELKLYQYCRVRVKPVLLAHVRSFDDATRVERAAANKPRTLKQTQSLLQNRRTVMERTRLLPHLSKKLHQEFERMRKRTELQLDELASG</sequence>
<gene>
    <name evidence="2" type="ORF">SG34_014780</name>
</gene>
<dbReference type="KEGG" id="tvd:SG34_014780"/>
<dbReference type="RefSeq" id="WP_053046948.1">
    <property type="nucleotide sequence ID" value="NZ_CP059733.1"/>
</dbReference>
<dbReference type="InterPro" id="IPR029044">
    <property type="entry name" value="Nucleotide-diphossugar_trans"/>
</dbReference>
<feature type="domain" description="Glycosyltransferase 2-like" evidence="1">
    <location>
        <begin position="7"/>
        <end position="124"/>
    </location>
</feature>